<dbReference type="AlphaFoldDB" id="E3M479"/>
<dbReference type="InterPro" id="IPR011009">
    <property type="entry name" value="Kinase-like_dom_sf"/>
</dbReference>
<evidence type="ECO:0000313" key="6">
    <source>
        <dbReference type="Proteomes" id="UP000008281"/>
    </source>
</evidence>
<dbReference type="Gene3D" id="1.10.8.270">
    <property type="entry name" value="putative rabgap domain of human tbc1 domain family member 14 like domains"/>
    <property type="match status" value="1"/>
</dbReference>
<dbReference type="Pfam" id="PF00566">
    <property type="entry name" value="RabGAP-TBC"/>
    <property type="match status" value="1"/>
</dbReference>
<dbReference type="InParanoid" id="E3M479"/>
<feature type="domain" description="Protein kinase" evidence="3">
    <location>
        <begin position="34"/>
        <end position="363"/>
    </location>
</feature>
<proteinExistence type="predicted"/>
<dbReference type="FunFam" id="1.10.510.10:FF:002132">
    <property type="entry name" value="TBC Kinase homolog"/>
    <property type="match status" value="1"/>
</dbReference>
<dbReference type="InterPro" id="IPR035969">
    <property type="entry name" value="Rab-GAP_TBC_sf"/>
</dbReference>
<dbReference type="FunFam" id="1.10.8.270:FF:000044">
    <property type="entry name" value="TBC Kinase homolog"/>
    <property type="match status" value="1"/>
</dbReference>
<dbReference type="InterPro" id="IPR036873">
    <property type="entry name" value="Rhodanese-like_dom_sf"/>
</dbReference>
<dbReference type="EMBL" id="DS268424">
    <property type="protein sequence ID" value="EFO91381.1"/>
    <property type="molecule type" value="Genomic_DNA"/>
</dbReference>
<dbReference type="Gene3D" id="1.10.510.10">
    <property type="entry name" value="Transferase(Phosphotransferase) domain 1"/>
    <property type="match status" value="1"/>
</dbReference>
<dbReference type="STRING" id="31234.E3M479"/>
<evidence type="ECO:0000259" key="3">
    <source>
        <dbReference type="PROSITE" id="PS50011"/>
    </source>
</evidence>
<dbReference type="SUPFAM" id="SSF47923">
    <property type="entry name" value="Ypt/Rab-GAP domain of gyp1p"/>
    <property type="match status" value="2"/>
</dbReference>
<dbReference type="HOGENOM" id="CLU_011160_0_0_1"/>
<name>E3M479_CAERE</name>
<dbReference type="PROSITE" id="PS50011">
    <property type="entry name" value="PROTEIN_KINASE_DOM"/>
    <property type="match status" value="1"/>
</dbReference>
<reference evidence="5" key="1">
    <citation type="submission" date="2007-07" db="EMBL/GenBank/DDBJ databases">
        <title>PCAP assembly of the Caenorhabditis remanei genome.</title>
        <authorList>
            <consortium name="The Caenorhabditis remanei Sequencing Consortium"/>
            <person name="Wilson R.K."/>
        </authorList>
    </citation>
    <scope>NUCLEOTIDE SEQUENCE [LARGE SCALE GENOMIC DNA]</scope>
    <source>
        <strain evidence="5">PB4641</strain>
    </source>
</reference>
<sequence>MSSTSSFPKSFGKLYVNILLYHIFVIWLFEYYIYQHLIVYFRSVYFKLFQIQFYSFQIMGSFPNFGAFVLRAQEKTGRTCINGLPVASPSKQMLGRFPYLQSLRHDNLSIYVHFSETVIARDLVIVVIEHHSESLGDVLKAGELKDENRKNVLYLEISSAMDCLHRNGVVHGFLDVNSVNISKKREEITAKLSGYGLPLVQSVLKSIIHIFSFLTNYGKDIASSMKFGVFLAPERILNEDESLFLATYQSDVWEMGFVLLQIYLVSETISKNSGENICLKGATLEPDISETEYLEILNKNFTDDSTVTSTVMDDIIQLLIDKKRLPYHKKCEWLETVIRNCLQMGCSNRILVPEIAERIKENVGSIPSEDNVESLYKLKTVDEMRARVREDVLKDYDGFEKLSIDNSFYLWKTCGSTPEIILLKKGIIQNHAPISSYPSIRFDDFNQIDQTVDSQSTFEYGVFELPKERTLAKMEHGLKVSAKMFHKIGVNKDEDHQNENILYETASNMLTIEHFLNSTAVFGVSSVVSSLSSIGVISTQRSDVWCTLLDVDETKWRDYLNLDVLASHSSDRQLEVDIPRCHQYDSFMTTPAIQESLRKVLKGWQIITESDNYVYWQGCDSLATPFLLANMSKPHVAYACFKEFTHRYCHKFYLKDNSEVIKEYLGIFYHLVAYVDPVLYKHLKSNGFDAELFAIPWFLTCFAHELPLSKLVRLWDETMIHGNAFPLMIALAMLNRLRDKLLSVNFNDMIIIIHDQPDLTIDDIIKNARGYENLIPPSCTFRVHASPWKENNSGEVHCLMNSMKGLSLGELAQLHCPRLSSEELIWRIERNLIYIIDTRQESEFQTEHFSNSFNHPNNNHEADIDWLRFLPGIVSSELPKCFLYGKNDKEATEKLAEAYVMKGVPYVCILHEPFETIKNKDPFVVKA</sequence>
<keyword evidence="2" id="KW-0472">Membrane</keyword>
<dbReference type="SUPFAM" id="SSF52821">
    <property type="entry name" value="Rhodanese/Cell cycle control phosphatase"/>
    <property type="match status" value="1"/>
</dbReference>
<evidence type="ECO:0000256" key="1">
    <source>
        <dbReference type="ARBA" id="ARBA00022468"/>
    </source>
</evidence>
<dbReference type="OrthoDB" id="1668230at2759"/>
<dbReference type="GO" id="GO:0004672">
    <property type="term" value="F:protein kinase activity"/>
    <property type="evidence" value="ECO:0007669"/>
    <property type="project" value="InterPro"/>
</dbReference>
<dbReference type="InterPro" id="IPR000195">
    <property type="entry name" value="Rab-GAP-TBC_dom"/>
</dbReference>
<dbReference type="SUPFAM" id="SSF56112">
    <property type="entry name" value="Protein kinase-like (PK-like)"/>
    <property type="match status" value="1"/>
</dbReference>
<dbReference type="eggNOG" id="KOG1093">
    <property type="taxonomic scope" value="Eukaryota"/>
</dbReference>
<dbReference type="GO" id="GO:0005096">
    <property type="term" value="F:GTPase activator activity"/>
    <property type="evidence" value="ECO:0007669"/>
    <property type="project" value="UniProtKB-KW"/>
</dbReference>
<accession>E3M479</accession>
<protein>
    <recommendedName>
        <fullName evidence="7">TBC domain-containing protein kinase-like protein</fullName>
    </recommendedName>
</protein>
<dbReference type="PROSITE" id="PS50086">
    <property type="entry name" value="TBC_RABGAP"/>
    <property type="match status" value="1"/>
</dbReference>
<dbReference type="PANTHER" id="PTHR22957:SF168">
    <property type="entry name" value="TBC DOMAIN-CONTAINING PROTEIN KINASE-LIKE PROTEIN"/>
    <property type="match status" value="1"/>
</dbReference>
<organism evidence="6">
    <name type="scientific">Caenorhabditis remanei</name>
    <name type="common">Caenorhabditis vulgaris</name>
    <dbReference type="NCBI Taxonomy" id="31234"/>
    <lineage>
        <taxon>Eukaryota</taxon>
        <taxon>Metazoa</taxon>
        <taxon>Ecdysozoa</taxon>
        <taxon>Nematoda</taxon>
        <taxon>Chromadorea</taxon>
        <taxon>Rhabditida</taxon>
        <taxon>Rhabditina</taxon>
        <taxon>Rhabditomorpha</taxon>
        <taxon>Rhabditoidea</taxon>
        <taxon>Rhabditidae</taxon>
        <taxon>Peloderinae</taxon>
        <taxon>Caenorhabditis</taxon>
    </lineage>
</organism>
<dbReference type="GO" id="GO:0005524">
    <property type="term" value="F:ATP binding"/>
    <property type="evidence" value="ECO:0007669"/>
    <property type="project" value="InterPro"/>
</dbReference>
<dbReference type="PANTHER" id="PTHR22957">
    <property type="entry name" value="TBC1 DOMAIN FAMILY MEMBER GTPASE-ACTIVATING PROTEIN"/>
    <property type="match status" value="1"/>
</dbReference>
<dbReference type="FunCoup" id="E3M479">
    <property type="interactions" value="2436"/>
</dbReference>
<evidence type="ECO:0000259" key="4">
    <source>
        <dbReference type="PROSITE" id="PS50086"/>
    </source>
</evidence>
<feature type="transmembrane region" description="Helical" evidence="2">
    <location>
        <begin position="12"/>
        <end position="34"/>
    </location>
</feature>
<keyword evidence="2" id="KW-1133">Transmembrane helix</keyword>
<dbReference type="SMART" id="SM00164">
    <property type="entry name" value="TBC"/>
    <property type="match status" value="1"/>
</dbReference>
<keyword evidence="6" id="KW-1185">Reference proteome</keyword>
<evidence type="ECO:0008006" key="7">
    <source>
        <dbReference type="Google" id="ProtNLM"/>
    </source>
</evidence>
<keyword evidence="1" id="KW-0343">GTPase activation</keyword>
<dbReference type="OMA" id="LNFNNEX"/>
<evidence type="ECO:0000313" key="5">
    <source>
        <dbReference type="EMBL" id="EFO91381.1"/>
    </source>
</evidence>
<feature type="domain" description="Rab-GAP TBC" evidence="4">
    <location>
        <begin position="535"/>
        <end position="722"/>
    </location>
</feature>
<dbReference type="InterPro" id="IPR000719">
    <property type="entry name" value="Prot_kinase_dom"/>
</dbReference>
<dbReference type="Gene3D" id="1.10.472.80">
    <property type="entry name" value="Ypt/Rab-GAP domain of gyp1p, domain 3"/>
    <property type="match status" value="1"/>
</dbReference>
<dbReference type="Pfam" id="PF00069">
    <property type="entry name" value="Pkinase"/>
    <property type="match status" value="1"/>
</dbReference>
<evidence type="ECO:0000256" key="2">
    <source>
        <dbReference type="SAM" id="Phobius"/>
    </source>
</evidence>
<gene>
    <name evidence="5" type="ORF">CRE_11707</name>
</gene>
<keyword evidence="2" id="KW-0812">Transmembrane</keyword>
<dbReference type="Proteomes" id="UP000008281">
    <property type="component" value="Unassembled WGS sequence"/>
</dbReference>